<sequence>VRAALWLICLCCWCASGSFMGQHMLWCRNVASRARWVEEAGAAEVLDNKGKLWLTTGVAESRRVWRRSETSHLQGMNWKR</sequence>
<dbReference type="GO" id="GO:0000379">
    <property type="term" value="P:tRNA-type intron splice site recognition and cleavage"/>
    <property type="evidence" value="ECO:0007669"/>
    <property type="project" value="TreeGrafter"/>
</dbReference>
<reference evidence="3" key="2">
    <citation type="journal article" date="2017" name="Nat. Plants">
        <title>The Aegilops tauschii genome reveals multiple impacts of transposons.</title>
        <authorList>
            <person name="Zhao G."/>
            <person name="Zou C."/>
            <person name="Li K."/>
            <person name="Wang K."/>
            <person name="Li T."/>
            <person name="Gao L."/>
            <person name="Zhang X."/>
            <person name="Wang H."/>
            <person name="Yang Z."/>
            <person name="Liu X."/>
            <person name="Jiang W."/>
            <person name="Mao L."/>
            <person name="Kong X."/>
            <person name="Jiao Y."/>
            <person name="Jia J."/>
        </authorList>
    </citation>
    <scope>NUCLEOTIDE SEQUENCE [LARGE SCALE GENOMIC DNA]</scope>
    <source>
        <strain evidence="3">cv. AL8/78</strain>
    </source>
</reference>
<dbReference type="EnsemblPlants" id="AET6Gv20381500.4">
    <property type="protein sequence ID" value="AET6Gv20381500.4"/>
    <property type="gene ID" value="AET6Gv20381500"/>
</dbReference>
<keyword evidence="3" id="KW-1185">Reference proteome</keyword>
<name>A0A453NHZ6_AEGTS</name>
<keyword evidence="1" id="KW-0732">Signal</keyword>
<protein>
    <recommendedName>
        <fullName evidence="4">Bulb-type lectin domain-containing protein</fullName>
    </recommendedName>
</protein>
<reference evidence="3" key="1">
    <citation type="journal article" date="2014" name="Science">
        <title>Ancient hybridizations among the ancestral genomes of bread wheat.</title>
        <authorList>
            <consortium name="International Wheat Genome Sequencing Consortium,"/>
            <person name="Marcussen T."/>
            <person name="Sandve S.R."/>
            <person name="Heier L."/>
            <person name="Spannagl M."/>
            <person name="Pfeifer M."/>
            <person name="Jakobsen K.S."/>
            <person name="Wulff B.B."/>
            <person name="Steuernagel B."/>
            <person name="Mayer K.F."/>
            <person name="Olsen O.A."/>
        </authorList>
    </citation>
    <scope>NUCLEOTIDE SEQUENCE [LARGE SCALE GENOMIC DNA]</scope>
    <source>
        <strain evidence="3">cv. AL8/78</strain>
    </source>
</reference>
<reference evidence="2" key="3">
    <citation type="journal article" date="2017" name="Nature">
        <title>Genome sequence of the progenitor of the wheat D genome Aegilops tauschii.</title>
        <authorList>
            <person name="Luo M.C."/>
            <person name="Gu Y.Q."/>
            <person name="Puiu D."/>
            <person name="Wang H."/>
            <person name="Twardziok S.O."/>
            <person name="Deal K.R."/>
            <person name="Huo N."/>
            <person name="Zhu T."/>
            <person name="Wang L."/>
            <person name="Wang Y."/>
            <person name="McGuire P.E."/>
            <person name="Liu S."/>
            <person name="Long H."/>
            <person name="Ramasamy R.K."/>
            <person name="Rodriguez J.C."/>
            <person name="Van S.L."/>
            <person name="Yuan L."/>
            <person name="Wang Z."/>
            <person name="Xia Z."/>
            <person name="Xiao L."/>
            <person name="Anderson O.D."/>
            <person name="Ouyang S."/>
            <person name="Liang Y."/>
            <person name="Zimin A.V."/>
            <person name="Pertea G."/>
            <person name="Qi P."/>
            <person name="Bennetzen J.L."/>
            <person name="Dai X."/>
            <person name="Dawson M.W."/>
            <person name="Muller H.G."/>
            <person name="Kugler K."/>
            <person name="Rivarola-Duarte L."/>
            <person name="Spannagl M."/>
            <person name="Mayer K.F.X."/>
            <person name="Lu F.H."/>
            <person name="Bevan M.W."/>
            <person name="Leroy P."/>
            <person name="Li P."/>
            <person name="You F.M."/>
            <person name="Sun Q."/>
            <person name="Liu Z."/>
            <person name="Lyons E."/>
            <person name="Wicker T."/>
            <person name="Salzberg S.L."/>
            <person name="Devos K.M."/>
            <person name="Dvorak J."/>
        </authorList>
    </citation>
    <scope>NUCLEOTIDE SEQUENCE [LARGE SCALE GENOMIC DNA]</scope>
    <source>
        <strain evidence="2">cv. AL8/78</strain>
    </source>
</reference>
<organism evidence="2 3">
    <name type="scientific">Aegilops tauschii subsp. strangulata</name>
    <name type="common">Goatgrass</name>
    <dbReference type="NCBI Taxonomy" id="200361"/>
    <lineage>
        <taxon>Eukaryota</taxon>
        <taxon>Viridiplantae</taxon>
        <taxon>Streptophyta</taxon>
        <taxon>Embryophyta</taxon>
        <taxon>Tracheophyta</taxon>
        <taxon>Spermatophyta</taxon>
        <taxon>Magnoliopsida</taxon>
        <taxon>Liliopsida</taxon>
        <taxon>Poales</taxon>
        <taxon>Poaceae</taxon>
        <taxon>BOP clade</taxon>
        <taxon>Pooideae</taxon>
        <taxon>Triticodae</taxon>
        <taxon>Triticeae</taxon>
        <taxon>Triticinae</taxon>
        <taxon>Aegilops</taxon>
    </lineage>
</organism>
<evidence type="ECO:0000313" key="3">
    <source>
        <dbReference type="Proteomes" id="UP000015105"/>
    </source>
</evidence>
<accession>A0A453NHZ6</accession>
<feature type="chain" id="PRO_5019071210" description="Bulb-type lectin domain-containing protein" evidence="1">
    <location>
        <begin position="18"/>
        <end position="80"/>
    </location>
</feature>
<proteinExistence type="predicted"/>
<dbReference type="Proteomes" id="UP000015105">
    <property type="component" value="Chromosome 6D"/>
</dbReference>
<reference evidence="2" key="4">
    <citation type="submission" date="2019-03" db="UniProtKB">
        <authorList>
            <consortium name="EnsemblPlants"/>
        </authorList>
    </citation>
    <scope>IDENTIFICATION</scope>
</reference>
<evidence type="ECO:0000313" key="2">
    <source>
        <dbReference type="EnsemblPlants" id="AET6Gv20381500.4"/>
    </source>
</evidence>
<dbReference type="InterPro" id="IPR024337">
    <property type="entry name" value="tRNA_splic_suSen54"/>
</dbReference>
<feature type="signal peptide" evidence="1">
    <location>
        <begin position="1"/>
        <end position="17"/>
    </location>
</feature>
<reference evidence="2" key="5">
    <citation type="journal article" date="2021" name="G3 (Bethesda)">
        <title>Aegilops tauschii genome assembly Aet v5.0 features greater sequence contiguity and improved annotation.</title>
        <authorList>
            <person name="Wang L."/>
            <person name="Zhu T."/>
            <person name="Rodriguez J.C."/>
            <person name="Deal K.R."/>
            <person name="Dubcovsky J."/>
            <person name="McGuire P.E."/>
            <person name="Lux T."/>
            <person name="Spannagl M."/>
            <person name="Mayer K.F.X."/>
            <person name="Baldrich P."/>
            <person name="Meyers B.C."/>
            <person name="Huo N."/>
            <person name="Gu Y.Q."/>
            <person name="Zhou H."/>
            <person name="Devos K.M."/>
            <person name="Bennetzen J.L."/>
            <person name="Unver T."/>
            <person name="Budak H."/>
            <person name="Gulick P.J."/>
            <person name="Galiba G."/>
            <person name="Kalapos B."/>
            <person name="Nelson D.R."/>
            <person name="Li P."/>
            <person name="You F.M."/>
            <person name="Luo M.C."/>
            <person name="Dvorak J."/>
        </authorList>
    </citation>
    <scope>NUCLEOTIDE SEQUENCE [LARGE SCALE GENOMIC DNA]</scope>
    <source>
        <strain evidence="2">cv. AL8/78</strain>
    </source>
</reference>
<dbReference type="PANTHER" id="PTHR21027">
    <property type="entry name" value="TRNA-SPLICING ENDONUCLEASE SUBUNIT SEN54"/>
    <property type="match status" value="1"/>
</dbReference>
<evidence type="ECO:0000256" key="1">
    <source>
        <dbReference type="SAM" id="SignalP"/>
    </source>
</evidence>
<dbReference type="GO" id="GO:0000214">
    <property type="term" value="C:tRNA-intron endonuclease complex"/>
    <property type="evidence" value="ECO:0007669"/>
    <property type="project" value="TreeGrafter"/>
</dbReference>
<evidence type="ECO:0008006" key="4">
    <source>
        <dbReference type="Google" id="ProtNLM"/>
    </source>
</evidence>
<dbReference type="PANTHER" id="PTHR21027:SF1">
    <property type="entry name" value="TRNA-SPLICING ENDONUCLEASE SUBUNIT SEN54"/>
    <property type="match status" value="1"/>
</dbReference>
<dbReference type="Gramene" id="AET6Gv20381500.4">
    <property type="protein sequence ID" value="AET6Gv20381500.4"/>
    <property type="gene ID" value="AET6Gv20381500"/>
</dbReference>
<dbReference type="AlphaFoldDB" id="A0A453NHZ6"/>